<dbReference type="Proteomes" id="UP000003755">
    <property type="component" value="Unassembled WGS sequence"/>
</dbReference>
<gene>
    <name evidence="2" type="ORF">BLAHAN_06151</name>
</gene>
<sequence length="40" mass="5014">MSYYFCQHFFYFYLHIFHLILLKNSFYFKKTGQAPEMPVL</sequence>
<keyword evidence="1" id="KW-0812">Transmembrane</keyword>
<organism evidence="2 3">
    <name type="scientific">Blautia hansenii DSM 20583</name>
    <dbReference type="NCBI Taxonomy" id="537007"/>
    <lineage>
        <taxon>Bacteria</taxon>
        <taxon>Bacillati</taxon>
        <taxon>Bacillota</taxon>
        <taxon>Clostridia</taxon>
        <taxon>Lachnospirales</taxon>
        <taxon>Lachnospiraceae</taxon>
        <taxon>Blautia</taxon>
    </lineage>
</organism>
<keyword evidence="1" id="KW-0472">Membrane</keyword>
<dbReference type="AlphaFoldDB" id="C9L9R1"/>
<keyword evidence="1" id="KW-1133">Transmembrane helix</keyword>
<comment type="caution">
    <text evidence="2">The sequence shown here is derived from an EMBL/GenBank/DDBJ whole genome shotgun (WGS) entry which is preliminary data.</text>
</comment>
<evidence type="ECO:0000256" key="1">
    <source>
        <dbReference type="SAM" id="Phobius"/>
    </source>
</evidence>
<accession>C9L9R1</accession>
<protein>
    <submittedName>
        <fullName evidence="2">Uncharacterized protein</fullName>
    </submittedName>
</protein>
<reference evidence="2" key="1">
    <citation type="submission" date="2009-09" db="EMBL/GenBank/DDBJ databases">
        <authorList>
            <person name="Weinstock G."/>
            <person name="Sodergren E."/>
            <person name="Clifton S."/>
            <person name="Fulton L."/>
            <person name="Fulton B."/>
            <person name="Courtney L."/>
            <person name="Fronick C."/>
            <person name="Harrison M."/>
            <person name="Strong C."/>
            <person name="Farmer C."/>
            <person name="Delahaunty K."/>
            <person name="Markovic C."/>
            <person name="Hall O."/>
            <person name="Minx P."/>
            <person name="Tomlinson C."/>
            <person name="Mitreva M."/>
            <person name="Nelson J."/>
            <person name="Hou S."/>
            <person name="Wollam A."/>
            <person name="Pepin K.H."/>
            <person name="Johnson M."/>
            <person name="Bhonagiri V."/>
            <person name="Nash W.E."/>
            <person name="Warren W."/>
            <person name="Chinwalla A."/>
            <person name="Mardis E.R."/>
            <person name="Wilson R.K."/>
        </authorList>
    </citation>
    <scope>NUCLEOTIDE SEQUENCE [LARGE SCALE GENOMIC DNA]</scope>
    <source>
        <strain evidence="2">DSM 20583</strain>
    </source>
</reference>
<dbReference type="EMBL" id="ABYU02000029">
    <property type="protein sequence ID" value="EEX21048.1"/>
    <property type="molecule type" value="Genomic_DNA"/>
</dbReference>
<evidence type="ECO:0000313" key="2">
    <source>
        <dbReference type="EMBL" id="EEX21048.1"/>
    </source>
</evidence>
<keyword evidence="3" id="KW-1185">Reference proteome</keyword>
<name>C9L9R1_BLAHA</name>
<proteinExistence type="predicted"/>
<evidence type="ECO:0000313" key="3">
    <source>
        <dbReference type="Proteomes" id="UP000003755"/>
    </source>
</evidence>
<feature type="transmembrane region" description="Helical" evidence="1">
    <location>
        <begin position="12"/>
        <end position="28"/>
    </location>
</feature>
<dbReference type="HOGENOM" id="CLU_3285691_0_0_9"/>